<dbReference type="PIRSF" id="PIRSF009449">
    <property type="entry name" value="DNA_primase_large_subunit"/>
    <property type="match status" value="1"/>
</dbReference>
<dbReference type="HOGENOM" id="CLU_026253_1_0_1"/>
<dbReference type="EMBL" id="FN392320">
    <property type="protein sequence ID" value="CAY69144.1"/>
    <property type="molecule type" value="Genomic_DNA"/>
</dbReference>
<gene>
    <name evidence="12" type="ordered locus">PAS_chr2-1_0512</name>
</gene>
<proteinExistence type="inferred from homology"/>
<comment type="cofactor">
    <cofactor evidence="9">
        <name>[4Fe-4S] cluster</name>
        <dbReference type="ChEBI" id="CHEBI:49883"/>
    </cofactor>
    <text evidence="9">Binds 1 [4Fe-4S] cluster.</text>
</comment>
<evidence type="ECO:0000256" key="10">
    <source>
        <dbReference type="PIRSR" id="PIRSR009449-1"/>
    </source>
</evidence>
<dbReference type="OrthoDB" id="421393at2759"/>
<comment type="function">
    <text evidence="9">DNA primase is the polymerase that synthesizes small RNA primers for the Okazaki fragments made during discontinuous DNA replication.</text>
</comment>
<evidence type="ECO:0000256" key="1">
    <source>
        <dbReference type="ARBA" id="ARBA00010564"/>
    </source>
</evidence>
<evidence type="ECO:0000256" key="9">
    <source>
        <dbReference type="PIRNR" id="PIRNR009449"/>
    </source>
</evidence>
<keyword evidence="5 9" id="KW-0479">Metal-binding</keyword>
<keyword evidence="8 9" id="KW-0238">DNA-binding</keyword>
<feature type="binding site" evidence="10">
    <location>
        <position position="329"/>
    </location>
    <ligand>
        <name>[4Fe-4S] cluster</name>
        <dbReference type="ChEBI" id="CHEBI:49883"/>
    </ligand>
</feature>
<dbReference type="Proteomes" id="UP000000314">
    <property type="component" value="Chromosome 2"/>
</dbReference>
<dbReference type="InterPro" id="IPR007238">
    <property type="entry name" value="DNA_primase_lsu_euk/arc"/>
</dbReference>
<dbReference type="GO" id="GO:0005658">
    <property type="term" value="C:alpha DNA polymerase:primase complex"/>
    <property type="evidence" value="ECO:0007669"/>
    <property type="project" value="EnsemblFungi"/>
</dbReference>
<evidence type="ECO:0000256" key="6">
    <source>
        <dbReference type="ARBA" id="ARBA00023004"/>
    </source>
</evidence>
<dbReference type="PANTHER" id="PTHR10537">
    <property type="entry name" value="DNA PRIMASE LARGE SUBUNIT"/>
    <property type="match status" value="1"/>
</dbReference>
<keyword evidence="7 9" id="KW-0411">Iron-sulfur</keyword>
<dbReference type="eggNOG" id="KOG2267">
    <property type="taxonomic scope" value="Eukaryota"/>
</dbReference>
<feature type="binding site" evidence="10">
    <location>
        <position position="426"/>
    </location>
    <ligand>
        <name>[4Fe-4S] cluster</name>
        <dbReference type="ChEBI" id="CHEBI:49883"/>
    </ligand>
</feature>
<dbReference type="GO" id="GO:0006302">
    <property type="term" value="P:double-strand break repair"/>
    <property type="evidence" value="ECO:0007669"/>
    <property type="project" value="EnsemblFungi"/>
</dbReference>
<name>C4R0X0_KOMPG</name>
<evidence type="ECO:0000256" key="3">
    <source>
        <dbReference type="ARBA" id="ARBA00022515"/>
    </source>
</evidence>
<accession>C4R0X0</accession>
<dbReference type="OMA" id="RINYKPW"/>
<dbReference type="Pfam" id="PF04104">
    <property type="entry name" value="DNA_primase_lrg"/>
    <property type="match status" value="1"/>
</dbReference>
<dbReference type="GO" id="GO:0003899">
    <property type="term" value="F:DNA-directed RNA polymerase activity"/>
    <property type="evidence" value="ECO:0007669"/>
    <property type="project" value="EnsemblFungi"/>
</dbReference>
<evidence type="ECO:0000313" key="13">
    <source>
        <dbReference type="Proteomes" id="UP000000314"/>
    </source>
</evidence>
<feature type="domain" description="DNA primase large subunit C-terminal" evidence="11">
    <location>
        <begin position="321"/>
        <end position="500"/>
    </location>
</feature>
<dbReference type="GO" id="GO:0006269">
    <property type="term" value="P:DNA replication, synthesis of primer"/>
    <property type="evidence" value="ECO:0007669"/>
    <property type="project" value="UniProtKB-KW"/>
</dbReference>
<comment type="similarity">
    <text evidence="1 9">Belongs to the eukaryotic-type primase large subunit family.</text>
</comment>
<dbReference type="PANTHER" id="PTHR10537:SF3">
    <property type="entry name" value="DNA PRIMASE LARGE SUBUNIT"/>
    <property type="match status" value="1"/>
</dbReference>
<dbReference type="GeneID" id="8198434"/>
<keyword evidence="2 9" id="KW-0004">4Fe-4S</keyword>
<dbReference type="InParanoid" id="C4R0X0"/>
<dbReference type="InterPro" id="IPR058560">
    <property type="entry name" value="DNA_primase_C"/>
</dbReference>
<feature type="binding site" evidence="10">
    <location>
        <position position="467"/>
    </location>
    <ligand>
        <name>[4Fe-4S] cluster</name>
        <dbReference type="ChEBI" id="CHEBI:49883"/>
    </ligand>
</feature>
<evidence type="ECO:0000256" key="2">
    <source>
        <dbReference type="ARBA" id="ARBA00022485"/>
    </source>
</evidence>
<sequence length="514" mass="59689">MFRQTKRRTLGRRNFEDSKGSHIYAGNAGLKSKELLETVYSNRLSFYSVPPFEEITLDEFEKWALDRLKVLIEIESSHLRNKTMKELESSIKPILEKHLPLSTNTKDVNQLVAERRKDHYSHYILRLAFCRSEDLRNRFVRAESTLFKLRYKMLSSQEQKQFINGLHLPWEAVNEEEKQTHFEQLLAACTVPIRGILSQETNVMVTNDSVRAFCAKEQFLKVPFEFIPDLVSSHSIFMHKGFGYVPQFQQLSLIANQFVSQLAESLQITVRSIPKLDEDDRLLPVLNHISKGYIANEYQSDFKDGDADVGDINAETVQSKSVSQHYPLCMSQLMKGLSQEHHLKYLGRQQLSLFLKGIGLSVDEALKFWSFNFTKGPMNLEQFNKEYRYNFRHNYGLEGGRINYKPWDCHQILSKASPSRDEYHGCPYRDLTSEKLTMELNKMGITDQFDVNTIVDNSSRGDYTNACTKVFELTHKKEIEIATQKTKFDLSLITHPNLYFDRSRKLAKLAEETS</sequence>
<dbReference type="GO" id="GO:0051539">
    <property type="term" value="F:4 iron, 4 sulfur cluster binding"/>
    <property type="evidence" value="ECO:0007669"/>
    <property type="project" value="UniProtKB-UniRule"/>
</dbReference>
<keyword evidence="3 9" id="KW-0639">Primosome</keyword>
<evidence type="ECO:0000256" key="5">
    <source>
        <dbReference type="ARBA" id="ARBA00022723"/>
    </source>
</evidence>
<evidence type="ECO:0000256" key="4">
    <source>
        <dbReference type="ARBA" id="ARBA00022705"/>
    </source>
</evidence>
<dbReference type="CDD" id="cd07322">
    <property type="entry name" value="PriL_PriS_Eukaryotic"/>
    <property type="match status" value="1"/>
</dbReference>
<dbReference type="InterPro" id="IPR016558">
    <property type="entry name" value="DNA_primase_lsu_euk"/>
</dbReference>
<keyword evidence="13" id="KW-1185">Reference proteome</keyword>
<dbReference type="KEGG" id="ppa:PAS_chr2-1_0512"/>
<feature type="binding site" evidence="10">
    <location>
        <position position="409"/>
    </location>
    <ligand>
        <name>[4Fe-4S] cluster</name>
        <dbReference type="ChEBI" id="CHEBI:49883"/>
    </ligand>
</feature>
<keyword evidence="6 9" id="KW-0408">Iron</keyword>
<dbReference type="STRING" id="644223.C4R0X0"/>
<dbReference type="GO" id="GO:0006270">
    <property type="term" value="P:DNA replication initiation"/>
    <property type="evidence" value="ECO:0007669"/>
    <property type="project" value="EnsemblFungi"/>
</dbReference>
<dbReference type="FunCoup" id="C4R0X0">
    <property type="interactions" value="931"/>
</dbReference>
<dbReference type="AlphaFoldDB" id="C4R0X0"/>
<protein>
    <recommendedName>
        <fullName evidence="9">DNA primase large subunit</fullName>
    </recommendedName>
</protein>
<dbReference type="GO" id="GO:0003697">
    <property type="term" value="F:single-stranded DNA binding"/>
    <property type="evidence" value="ECO:0007669"/>
    <property type="project" value="EnsemblFungi"/>
</dbReference>
<organism evidence="12 13">
    <name type="scientific">Komagataella phaffii (strain GS115 / ATCC 20864)</name>
    <name type="common">Yeast</name>
    <name type="synonym">Pichia pastoris</name>
    <dbReference type="NCBI Taxonomy" id="644223"/>
    <lineage>
        <taxon>Eukaryota</taxon>
        <taxon>Fungi</taxon>
        <taxon>Dikarya</taxon>
        <taxon>Ascomycota</taxon>
        <taxon>Saccharomycotina</taxon>
        <taxon>Pichiomycetes</taxon>
        <taxon>Pichiales</taxon>
        <taxon>Pichiaceae</taxon>
        <taxon>Komagataella</taxon>
    </lineage>
</organism>
<evidence type="ECO:0000256" key="8">
    <source>
        <dbReference type="ARBA" id="ARBA00023125"/>
    </source>
</evidence>
<evidence type="ECO:0000259" key="11">
    <source>
        <dbReference type="Pfam" id="PF04104"/>
    </source>
</evidence>
<dbReference type="GO" id="GO:0005635">
    <property type="term" value="C:nuclear envelope"/>
    <property type="evidence" value="ECO:0007669"/>
    <property type="project" value="EnsemblFungi"/>
</dbReference>
<dbReference type="RefSeq" id="XP_002491424.1">
    <property type="nucleotide sequence ID" value="XM_002491379.1"/>
</dbReference>
<evidence type="ECO:0000256" key="7">
    <source>
        <dbReference type="ARBA" id="ARBA00023014"/>
    </source>
</evidence>
<dbReference type="GO" id="GO:0046872">
    <property type="term" value="F:metal ion binding"/>
    <property type="evidence" value="ECO:0007669"/>
    <property type="project" value="UniProtKB-UniRule"/>
</dbReference>
<keyword evidence="4 9" id="KW-0235">DNA replication</keyword>
<dbReference type="Pfam" id="PF26466">
    <property type="entry name" value="DNA_primase_lrg_N"/>
    <property type="match status" value="1"/>
</dbReference>
<evidence type="ECO:0000313" key="12">
    <source>
        <dbReference type="EMBL" id="CAY69144.1"/>
    </source>
</evidence>
<dbReference type="Gene3D" id="1.20.930.80">
    <property type="match status" value="1"/>
</dbReference>
<reference evidence="12 13" key="1">
    <citation type="journal article" date="2009" name="Nat. Biotechnol.">
        <title>Genome sequence of the recombinant protein production host Pichia pastoris.</title>
        <authorList>
            <person name="De Schutter K."/>
            <person name="Lin Y.C."/>
            <person name="Tiels P."/>
            <person name="Van Hecke A."/>
            <person name="Glinka S."/>
            <person name="Weber-Lehmann J."/>
            <person name="Rouze P."/>
            <person name="Van de Peer Y."/>
            <person name="Callewaert N."/>
        </authorList>
    </citation>
    <scope>NUCLEOTIDE SEQUENCE [LARGE SCALE GENOMIC DNA]</scope>
    <source>
        <strain evidence="13">GS115 / ATCC 20864</strain>
    </source>
</reference>